<feature type="coiled-coil region" evidence="1">
    <location>
        <begin position="294"/>
        <end position="328"/>
    </location>
</feature>
<comment type="caution">
    <text evidence="2">The sequence shown here is derived from an EMBL/GenBank/DDBJ whole genome shotgun (WGS) entry which is preliminary data.</text>
</comment>
<dbReference type="AlphaFoldDB" id="A0AAU9K9U9"/>
<feature type="coiled-coil region" evidence="1">
    <location>
        <begin position="9"/>
        <end position="91"/>
    </location>
</feature>
<evidence type="ECO:0000256" key="1">
    <source>
        <dbReference type="SAM" id="Coils"/>
    </source>
</evidence>
<protein>
    <submittedName>
        <fullName evidence="2">Uncharacterized protein</fullName>
    </submittedName>
</protein>
<feature type="coiled-coil region" evidence="1">
    <location>
        <begin position="368"/>
        <end position="409"/>
    </location>
</feature>
<proteinExistence type="predicted"/>
<sequence>MDIDIIPIAIEALQEVQSLKTQIEFYRVEIEEKNSYIKQLEEQIAKPRVPQDIIDNMKNQEIIINSLQQKIEELEQLKKEDNNYISNALQNSEDLIHSNKKSKVANKGLKVIFDLDIWLSTMKFLNAQDILSVLFISPEFAQKLCCSLDIWKFLTDDIKKQIDFATPIITDQLPPPPITQEEHQELSRLFEKYVIQQYPIGKTLEPRLINAAKTLLGLQKSIEIATSAQAPQEKFNSIAELIVSKFQVDRVIDLLHRTTAWFSANPSKTADWTTFIQNTFAGLLYDGAMIMIDSQELNRLKDFLVEKVKKAKEKLNSHDQEKLAIETQLLKEREIKEYLIMRVHDLDMNNSYRVSELAKMSNQLTLISKEKEIIEAKLNEEVENYQKNRKILAQEINNLRKKFEIAQTQKSELLGAFEEFNKVFNTLGLIK</sequence>
<evidence type="ECO:0000313" key="2">
    <source>
        <dbReference type="EMBL" id="CAG9332399.1"/>
    </source>
</evidence>
<name>A0AAU9K9U9_9CILI</name>
<keyword evidence="1" id="KW-0175">Coiled coil</keyword>
<gene>
    <name evidence="2" type="ORF">BSTOLATCC_MIC55845</name>
</gene>
<organism evidence="2 3">
    <name type="scientific">Blepharisma stoltei</name>
    <dbReference type="NCBI Taxonomy" id="1481888"/>
    <lineage>
        <taxon>Eukaryota</taxon>
        <taxon>Sar</taxon>
        <taxon>Alveolata</taxon>
        <taxon>Ciliophora</taxon>
        <taxon>Postciliodesmatophora</taxon>
        <taxon>Heterotrichea</taxon>
        <taxon>Heterotrichida</taxon>
        <taxon>Blepharismidae</taxon>
        <taxon>Blepharisma</taxon>
    </lineage>
</organism>
<dbReference type="Proteomes" id="UP001162131">
    <property type="component" value="Unassembled WGS sequence"/>
</dbReference>
<evidence type="ECO:0000313" key="3">
    <source>
        <dbReference type="Proteomes" id="UP001162131"/>
    </source>
</evidence>
<keyword evidence="3" id="KW-1185">Reference proteome</keyword>
<dbReference type="EMBL" id="CAJZBQ010000054">
    <property type="protein sequence ID" value="CAG9332399.1"/>
    <property type="molecule type" value="Genomic_DNA"/>
</dbReference>
<accession>A0AAU9K9U9</accession>
<reference evidence="2" key="1">
    <citation type="submission" date="2021-09" db="EMBL/GenBank/DDBJ databases">
        <authorList>
            <consortium name="AG Swart"/>
            <person name="Singh M."/>
            <person name="Singh A."/>
            <person name="Seah K."/>
            <person name="Emmerich C."/>
        </authorList>
    </citation>
    <scope>NUCLEOTIDE SEQUENCE</scope>
    <source>
        <strain evidence="2">ATCC30299</strain>
    </source>
</reference>